<name>A0AAE1KQK8_PETCI</name>
<organism evidence="1 2">
    <name type="scientific">Petrolisthes cinctipes</name>
    <name type="common">Flat porcelain crab</name>
    <dbReference type="NCBI Taxonomy" id="88211"/>
    <lineage>
        <taxon>Eukaryota</taxon>
        <taxon>Metazoa</taxon>
        <taxon>Ecdysozoa</taxon>
        <taxon>Arthropoda</taxon>
        <taxon>Crustacea</taxon>
        <taxon>Multicrustacea</taxon>
        <taxon>Malacostraca</taxon>
        <taxon>Eumalacostraca</taxon>
        <taxon>Eucarida</taxon>
        <taxon>Decapoda</taxon>
        <taxon>Pleocyemata</taxon>
        <taxon>Anomura</taxon>
        <taxon>Galatheoidea</taxon>
        <taxon>Porcellanidae</taxon>
        <taxon>Petrolisthes</taxon>
    </lineage>
</organism>
<dbReference type="EMBL" id="JAWQEG010001349">
    <property type="protein sequence ID" value="KAK3880178.1"/>
    <property type="molecule type" value="Genomic_DNA"/>
</dbReference>
<sequence>MENLIRSVSSFSPESESGCFCRLSASVEELLCYMATKRKLRQEWLMNRDFQPWLSPLENDPTKAFCSTCKTQMNAELTTIKRHKTSRLHVKLLQETETQEAAQSDRPDEAARISAGAIRNLCFRGDVLAYI</sequence>
<protein>
    <submittedName>
        <fullName evidence="1">Uncharacterized protein</fullName>
    </submittedName>
</protein>
<keyword evidence="2" id="KW-1185">Reference proteome</keyword>
<dbReference type="AlphaFoldDB" id="A0AAE1KQK8"/>
<evidence type="ECO:0000313" key="1">
    <source>
        <dbReference type="EMBL" id="KAK3880178.1"/>
    </source>
</evidence>
<evidence type="ECO:0000313" key="2">
    <source>
        <dbReference type="Proteomes" id="UP001286313"/>
    </source>
</evidence>
<proteinExistence type="predicted"/>
<comment type="caution">
    <text evidence="1">The sequence shown here is derived from an EMBL/GenBank/DDBJ whole genome shotgun (WGS) entry which is preliminary data.</text>
</comment>
<reference evidence="1" key="1">
    <citation type="submission" date="2023-10" db="EMBL/GenBank/DDBJ databases">
        <title>Genome assemblies of two species of porcelain crab, Petrolisthes cinctipes and Petrolisthes manimaculis (Anomura: Porcellanidae).</title>
        <authorList>
            <person name="Angst P."/>
        </authorList>
    </citation>
    <scope>NUCLEOTIDE SEQUENCE</scope>
    <source>
        <strain evidence="1">PB745_01</strain>
        <tissue evidence="1">Gill</tissue>
    </source>
</reference>
<gene>
    <name evidence="1" type="ORF">Pcinc_015309</name>
</gene>
<accession>A0AAE1KQK8</accession>
<dbReference type="Proteomes" id="UP001286313">
    <property type="component" value="Unassembled WGS sequence"/>
</dbReference>